<dbReference type="EMBL" id="UGQM01000001">
    <property type="protein sequence ID" value="STZ41414.1"/>
    <property type="molecule type" value="Genomic_DNA"/>
</dbReference>
<reference evidence="1 2" key="1">
    <citation type="submission" date="2018-06" db="EMBL/GenBank/DDBJ databases">
        <authorList>
            <consortium name="Pathogen Informatics"/>
            <person name="Doyle S."/>
        </authorList>
    </citation>
    <scope>NUCLEOTIDE SEQUENCE [LARGE SCALE GENOMIC DNA]</scope>
    <source>
        <strain evidence="1 2">NCTC10742</strain>
    </source>
</reference>
<organism evidence="1 2">
    <name type="scientific">Mycolicibacterium gilvum</name>
    <dbReference type="NCBI Taxonomy" id="1804"/>
    <lineage>
        <taxon>Bacteria</taxon>
        <taxon>Bacillati</taxon>
        <taxon>Actinomycetota</taxon>
        <taxon>Actinomycetes</taxon>
        <taxon>Mycobacteriales</taxon>
        <taxon>Mycobacteriaceae</taxon>
        <taxon>Mycolicibacterium</taxon>
    </lineage>
</organism>
<dbReference type="Proteomes" id="UP000254291">
    <property type="component" value="Unassembled WGS sequence"/>
</dbReference>
<name>A0A378SHU1_9MYCO</name>
<sequence length="30" mass="3278">MCSSIDGLTDRSGHYFLPPTDQILPLELSA</sequence>
<gene>
    <name evidence="1" type="ORF">NCTC10742_00617</name>
</gene>
<dbReference type="AlphaFoldDB" id="A0A378SHU1"/>
<evidence type="ECO:0000313" key="2">
    <source>
        <dbReference type="Proteomes" id="UP000254291"/>
    </source>
</evidence>
<evidence type="ECO:0000313" key="1">
    <source>
        <dbReference type="EMBL" id="STZ41414.1"/>
    </source>
</evidence>
<proteinExistence type="predicted"/>
<protein>
    <submittedName>
        <fullName evidence="1">Uncharacterized protein</fullName>
    </submittedName>
</protein>
<accession>A0A378SHU1</accession>